<dbReference type="AlphaFoldDB" id="A0A1T4MEP3"/>
<dbReference type="Gene3D" id="3.90.550.10">
    <property type="entry name" value="Spore Coat Polysaccharide Biosynthesis Protein SpsA, Chain A"/>
    <property type="match status" value="1"/>
</dbReference>
<dbReference type="Proteomes" id="UP000190423">
    <property type="component" value="Unassembled WGS sequence"/>
</dbReference>
<dbReference type="GeneID" id="78317238"/>
<dbReference type="InterPro" id="IPR050834">
    <property type="entry name" value="Glycosyltransf_2"/>
</dbReference>
<evidence type="ECO:0000313" key="2">
    <source>
        <dbReference type="EMBL" id="SJZ65412.1"/>
    </source>
</evidence>
<sequence>MQKEPLISVVIPTYNRANTILQSVNSVLNQTYKNIELIVVDDCSTDDTEKIIAGIQDSRVKFYRLEKNSGACTARNLGIEKASGKYIAFNDSDDKWLPEKLEKQLSFLLENNCDITVCSMNVFEEVTEKKMYVFPDSAKLNGKKISFNELLKYNCTSTQLIFGKEECFKNNLFDSSMPRFQDWDECLKLSKKYSLCFQNEILVETFQQQDSITKNPQKGVKGMEMLFEKHKNDILSDPEITESFFKKMSSFTCRCKKNPVFEMSYIYKAKPNPINLVKLIMAKTGLYKLLFNLKNG</sequence>
<reference evidence="2 3" key="1">
    <citation type="submission" date="2017-02" db="EMBL/GenBank/DDBJ databases">
        <authorList>
            <person name="Peterson S.W."/>
        </authorList>
    </citation>
    <scope>NUCLEOTIDE SEQUENCE [LARGE SCALE GENOMIC DNA]</scope>
    <source>
        <strain evidence="2 3">ATCC BAA-908</strain>
    </source>
</reference>
<dbReference type="SUPFAM" id="SSF53448">
    <property type="entry name" value="Nucleotide-diphospho-sugar transferases"/>
    <property type="match status" value="1"/>
</dbReference>
<dbReference type="PANTHER" id="PTHR43685">
    <property type="entry name" value="GLYCOSYLTRANSFERASE"/>
    <property type="match status" value="1"/>
</dbReference>
<name>A0A1T4MEP3_TREPO</name>
<keyword evidence="3" id="KW-1185">Reference proteome</keyword>
<dbReference type="InterPro" id="IPR029044">
    <property type="entry name" value="Nucleotide-diphossugar_trans"/>
</dbReference>
<evidence type="ECO:0000313" key="3">
    <source>
        <dbReference type="Proteomes" id="UP000190423"/>
    </source>
</evidence>
<evidence type="ECO:0000259" key="1">
    <source>
        <dbReference type="Pfam" id="PF00535"/>
    </source>
</evidence>
<keyword evidence="2" id="KW-0808">Transferase</keyword>
<dbReference type="RefSeq" id="WP_078933854.1">
    <property type="nucleotide sequence ID" value="NZ_FUWG01000015.1"/>
</dbReference>
<accession>A0A1T4MEP3</accession>
<dbReference type="STRING" id="261392.SAMN02745149_01961"/>
<proteinExistence type="predicted"/>
<dbReference type="CDD" id="cd00761">
    <property type="entry name" value="Glyco_tranf_GTA_type"/>
    <property type="match status" value="1"/>
</dbReference>
<gene>
    <name evidence="2" type="ORF">SAMN02745149_01961</name>
</gene>
<dbReference type="GO" id="GO:0016740">
    <property type="term" value="F:transferase activity"/>
    <property type="evidence" value="ECO:0007669"/>
    <property type="project" value="UniProtKB-KW"/>
</dbReference>
<dbReference type="OrthoDB" id="305760at2"/>
<dbReference type="PANTHER" id="PTHR43685:SF2">
    <property type="entry name" value="GLYCOSYLTRANSFERASE 2-LIKE DOMAIN-CONTAINING PROTEIN"/>
    <property type="match status" value="1"/>
</dbReference>
<organism evidence="2 3">
    <name type="scientific">Treponema porcinum</name>
    <dbReference type="NCBI Taxonomy" id="261392"/>
    <lineage>
        <taxon>Bacteria</taxon>
        <taxon>Pseudomonadati</taxon>
        <taxon>Spirochaetota</taxon>
        <taxon>Spirochaetia</taxon>
        <taxon>Spirochaetales</taxon>
        <taxon>Treponemataceae</taxon>
        <taxon>Treponema</taxon>
    </lineage>
</organism>
<dbReference type="EMBL" id="FUWG01000015">
    <property type="protein sequence ID" value="SJZ65412.1"/>
    <property type="molecule type" value="Genomic_DNA"/>
</dbReference>
<dbReference type="InterPro" id="IPR001173">
    <property type="entry name" value="Glyco_trans_2-like"/>
</dbReference>
<feature type="domain" description="Glycosyltransferase 2-like" evidence="1">
    <location>
        <begin position="8"/>
        <end position="133"/>
    </location>
</feature>
<protein>
    <submittedName>
        <fullName evidence="2">Glycosyl transferase family 2</fullName>
    </submittedName>
</protein>
<dbReference type="Pfam" id="PF00535">
    <property type="entry name" value="Glycos_transf_2"/>
    <property type="match status" value="1"/>
</dbReference>